<dbReference type="RefSeq" id="WP_068152642.1">
    <property type="nucleotide sequence ID" value="NZ_JBHSCR010000003.1"/>
</dbReference>
<dbReference type="InterPro" id="IPR027417">
    <property type="entry name" value="P-loop_NTPase"/>
</dbReference>
<gene>
    <name evidence="2" type="ORF">ACFO5Q_05530</name>
</gene>
<evidence type="ECO:0000313" key="2">
    <source>
        <dbReference type="EMBL" id="MFC4347298.1"/>
    </source>
</evidence>
<reference evidence="3" key="1">
    <citation type="journal article" date="2019" name="Int. J. Syst. Evol. Microbiol.">
        <title>The Global Catalogue of Microorganisms (GCM) 10K type strain sequencing project: providing services to taxonomists for standard genome sequencing and annotation.</title>
        <authorList>
            <consortium name="The Broad Institute Genomics Platform"/>
            <consortium name="The Broad Institute Genome Sequencing Center for Infectious Disease"/>
            <person name="Wu L."/>
            <person name="Ma J."/>
        </authorList>
    </citation>
    <scope>NUCLEOTIDE SEQUENCE [LARGE SCALE GENOMIC DNA]</scope>
    <source>
        <strain evidence="3">CGMCC 1.15304</strain>
    </source>
</reference>
<dbReference type="Pfam" id="PF00685">
    <property type="entry name" value="Sulfotransfer_1"/>
    <property type="match status" value="1"/>
</dbReference>
<feature type="domain" description="Sulfotransferase" evidence="1">
    <location>
        <begin position="45"/>
        <end position="255"/>
    </location>
</feature>
<evidence type="ECO:0000259" key="1">
    <source>
        <dbReference type="Pfam" id="PF00685"/>
    </source>
</evidence>
<name>A0ABV8U916_9PROT</name>
<organism evidence="2 3">
    <name type="scientific">Kordiimonas lipolytica</name>
    <dbReference type="NCBI Taxonomy" id="1662421"/>
    <lineage>
        <taxon>Bacteria</taxon>
        <taxon>Pseudomonadati</taxon>
        <taxon>Pseudomonadota</taxon>
        <taxon>Alphaproteobacteria</taxon>
        <taxon>Kordiimonadales</taxon>
        <taxon>Kordiimonadaceae</taxon>
        <taxon>Kordiimonas</taxon>
    </lineage>
</organism>
<evidence type="ECO:0000313" key="3">
    <source>
        <dbReference type="Proteomes" id="UP001595776"/>
    </source>
</evidence>
<comment type="caution">
    <text evidence="2">The sequence shown here is derived from an EMBL/GenBank/DDBJ whole genome shotgun (WGS) entry which is preliminary data.</text>
</comment>
<dbReference type="Proteomes" id="UP001595776">
    <property type="component" value="Unassembled WGS sequence"/>
</dbReference>
<protein>
    <submittedName>
        <fullName evidence="2">Sulfotransferase domain-containing protein</fullName>
    </submittedName>
</protein>
<accession>A0ABV8U916</accession>
<dbReference type="Gene3D" id="3.40.50.300">
    <property type="entry name" value="P-loop containing nucleotide triphosphate hydrolases"/>
    <property type="match status" value="1"/>
</dbReference>
<dbReference type="SUPFAM" id="SSF52540">
    <property type="entry name" value="P-loop containing nucleoside triphosphate hydrolases"/>
    <property type="match status" value="1"/>
</dbReference>
<dbReference type="InterPro" id="IPR000863">
    <property type="entry name" value="Sulfotransferase_dom"/>
</dbReference>
<keyword evidence="3" id="KW-1185">Reference proteome</keyword>
<dbReference type="EMBL" id="JBHSCR010000003">
    <property type="protein sequence ID" value="MFC4347298.1"/>
    <property type="molecule type" value="Genomic_DNA"/>
</dbReference>
<sequence length="296" mass="34656">MDKFQVLYQLVQQLPEQDGEINAQLKEAIARNPSRNLMTTMNFPPKVGGTFLRTALTILLRKNYTATFKRGSYASTNQARDLYFPSLLHFHFASAQKPFAVITHNHMIATRPVTALCELFNIRLVINTRNIFDTLVSLYNHQQKLEAEGKYIDDALFLQSDQDYSAMTEEERRWNLINVGTVWYSRFYASWIKYDNDSKNTEKQPILWSRYAELVEEPRELLRKIVTHVDPKHEYSDEEIQAALDESMKHKASLRFNKGITGRGDAFFSDDEKEQIRTIMARRDEHRKVLEKLEIL</sequence>
<proteinExistence type="predicted"/>